<dbReference type="GO" id="GO:0006310">
    <property type="term" value="P:DNA recombination"/>
    <property type="evidence" value="ECO:0007669"/>
    <property type="project" value="InterPro"/>
</dbReference>
<dbReference type="Proteomes" id="UP000471166">
    <property type="component" value="Unassembled WGS sequence"/>
</dbReference>
<dbReference type="Pfam" id="PF05866">
    <property type="entry name" value="RusA"/>
    <property type="match status" value="1"/>
</dbReference>
<dbReference type="GO" id="GO:0006281">
    <property type="term" value="P:DNA repair"/>
    <property type="evidence" value="ECO:0007669"/>
    <property type="project" value="InterPro"/>
</dbReference>
<evidence type="ECO:0000313" key="2">
    <source>
        <dbReference type="EMBL" id="NEW33820.1"/>
    </source>
</evidence>
<dbReference type="RefSeq" id="WP_163845194.1">
    <property type="nucleotide sequence ID" value="NZ_JAAGVB010000020.1"/>
</dbReference>
<dbReference type="GO" id="GO:0000287">
    <property type="term" value="F:magnesium ion binding"/>
    <property type="evidence" value="ECO:0007669"/>
    <property type="project" value="InterPro"/>
</dbReference>
<name>A0A6P1CMM7_9NOCA</name>
<evidence type="ECO:0000256" key="1">
    <source>
        <dbReference type="SAM" id="MobiDB-lite"/>
    </source>
</evidence>
<accession>A0A6P1CMM7</accession>
<proteinExistence type="predicted"/>
<dbReference type="EMBL" id="JAAGVB010000020">
    <property type="protein sequence ID" value="NEW33820.1"/>
    <property type="molecule type" value="Genomic_DNA"/>
</dbReference>
<dbReference type="AlphaFoldDB" id="A0A6P1CMM7"/>
<organism evidence="2 3">
    <name type="scientific">Nocardia cyriacigeorgica</name>
    <dbReference type="NCBI Taxonomy" id="135487"/>
    <lineage>
        <taxon>Bacteria</taxon>
        <taxon>Bacillati</taxon>
        <taxon>Actinomycetota</taxon>
        <taxon>Actinomycetes</taxon>
        <taxon>Mycobacteriales</taxon>
        <taxon>Nocardiaceae</taxon>
        <taxon>Nocardia</taxon>
    </lineage>
</organism>
<sequence length="149" mass="16187">MSPEEIRAPLGTPLFIPGTPAPQGSKRHVGRGILVESSRAVGPWRERVALAVHQQGWQPLDGPVAVDLTFVMPRPKSTPKRWTPAAVKRPDIDKLARAILDAITGQAFADDSQVVELNLTKRLADAGCQPGVWITVADLTHNYMPVKEA</sequence>
<comment type="caution">
    <text evidence="2">The sequence shown here is derived from an EMBL/GenBank/DDBJ whole genome shotgun (WGS) entry which is preliminary data.</text>
</comment>
<protein>
    <submittedName>
        <fullName evidence="2">RusA family crossover junction endodeoxyribonuclease</fullName>
    </submittedName>
</protein>
<reference evidence="2 3" key="1">
    <citation type="submission" date="2020-01" db="EMBL/GenBank/DDBJ databases">
        <title>Genetics and antimicrobial susceptibilities of Nocardia species isolated from the soil; a comparison with species isolated from humans.</title>
        <authorList>
            <person name="Carrasco G."/>
            <person name="Monzon S."/>
            <person name="Sansegundo M."/>
            <person name="Garcia E."/>
            <person name="Garrido N."/>
            <person name="Medina M.J."/>
            <person name="Villalon P."/>
            <person name="Ramirez-Arocha A.C."/>
            <person name="Jimenez P."/>
            <person name="Cuesta I."/>
            <person name="Valdezate S."/>
        </authorList>
    </citation>
    <scope>NUCLEOTIDE SEQUENCE [LARGE SCALE GENOMIC DNA]</scope>
    <source>
        <strain evidence="2 3">CNM20110626</strain>
    </source>
</reference>
<dbReference type="InterPro" id="IPR036614">
    <property type="entry name" value="RusA-like_sf"/>
</dbReference>
<dbReference type="InterPro" id="IPR008822">
    <property type="entry name" value="Endonuclease_RusA-like"/>
</dbReference>
<gene>
    <name evidence="2" type="ORF">GV791_14780</name>
</gene>
<dbReference type="SUPFAM" id="SSF103084">
    <property type="entry name" value="Holliday junction resolvase RusA"/>
    <property type="match status" value="1"/>
</dbReference>
<feature type="region of interest" description="Disordered" evidence="1">
    <location>
        <begin position="1"/>
        <end position="27"/>
    </location>
</feature>
<evidence type="ECO:0000313" key="3">
    <source>
        <dbReference type="Proteomes" id="UP000471166"/>
    </source>
</evidence>
<dbReference type="Gene3D" id="3.30.1330.70">
    <property type="entry name" value="Holliday junction resolvase RusA"/>
    <property type="match status" value="1"/>
</dbReference>